<gene>
    <name evidence="1" type="ORF">CALMAC_LOCUS8427</name>
</gene>
<dbReference type="Proteomes" id="UP000410492">
    <property type="component" value="Unassembled WGS sequence"/>
</dbReference>
<accession>A0A653CGU4</accession>
<dbReference type="EMBL" id="CAACVG010007608">
    <property type="protein sequence ID" value="VEN46280.1"/>
    <property type="molecule type" value="Genomic_DNA"/>
</dbReference>
<keyword evidence="2" id="KW-1185">Reference proteome</keyword>
<evidence type="ECO:0000313" key="2">
    <source>
        <dbReference type="Proteomes" id="UP000410492"/>
    </source>
</evidence>
<organism evidence="1 2">
    <name type="scientific">Callosobruchus maculatus</name>
    <name type="common">Southern cowpea weevil</name>
    <name type="synonym">Pulse bruchid</name>
    <dbReference type="NCBI Taxonomy" id="64391"/>
    <lineage>
        <taxon>Eukaryota</taxon>
        <taxon>Metazoa</taxon>
        <taxon>Ecdysozoa</taxon>
        <taxon>Arthropoda</taxon>
        <taxon>Hexapoda</taxon>
        <taxon>Insecta</taxon>
        <taxon>Pterygota</taxon>
        <taxon>Neoptera</taxon>
        <taxon>Endopterygota</taxon>
        <taxon>Coleoptera</taxon>
        <taxon>Polyphaga</taxon>
        <taxon>Cucujiformia</taxon>
        <taxon>Chrysomeloidea</taxon>
        <taxon>Chrysomelidae</taxon>
        <taxon>Bruchinae</taxon>
        <taxon>Bruchini</taxon>
        <taxon>Callosobruchus</taxon>
    </lineage>
</organism>
<evidence type="ECO:0000313" key="1">
    <source>
        <dbReference type="EMBL" id="VEN46280.1"/>
    </source>
</evidence>
<dbReference type="OrthoDB" id="10253401at2759"/>
<proteinExistence type="predicted"/>
<dbReference type="AlphaFoldDB" id="A0A653CGU4"/>
<sequence length="16" mass="1939">MLRQRILQSLIGRLKN</sequence>
<protein>
    <submittedName>
        <fullName evidence="1">Uncharacterized protein</fullName>
    </submittedName>
</protein>
<reference evidence="1 2" key="1">
    <citation type="submission" date="2019-01" db="EMBL/GenBank/DDBJ databases">
        <authorList>
            <person name="Sayadi A."/>
        </authorList>
    </citation>
    <scope>NUCLEOTIDE SEQUENCE [LARGE SCALE GENOMIC DNA]</scope>
</reference>
<name>A0A653CGU4_CALMS</name>